<keyword evidence="10" id="KW-1185">Reference proteome</keyword>
<keyword evidence="6" id="KW-0238">DNA-binding</keyword>
<feature type="domain" description="C2H2-type" evidence="9">
    <location>
        <begin position="118"/>
        <end position="145"/>
    </location>
</feature>
<evidence type="ECO:0000256" key="3">
    <source>
        <dbReference type="ARBA" id="ARBA00022737"/>
    </source>
</evidence>
<dbReference type="InterPro" id="IPR013087">
    <property type="entry name" value="Znf_C2H2_type"/>
</dbReference>
<dbReference type="GeneID" id="115874130"/>
<reference evidence="11" key="1">
    <citation type="submission" date="2025-08" db="UniProtKB">
        <authorList>
            <consortium name="RefSeq"/>
        </authorList>
    </citation>
    <scope>IDENTIFICATION</scope>
    <source>
        <tissue evidence="11">Gonads</tissue>
    </source>
</reference>
<dbReference type="FunFam" id="3.30.160.60:FF:000446">
    <property type="entry name" value="Zinc finger protein"/>
    <property type="match status" value="1"/>
</dbReference>
<keyword evidence="4 8" id="KW-0863">Zinc-finger</keyword>
<dbReference type="OrthoDB" id="10261408at2759"/>
<evidence type="ECO:0000256" key="1">
    <source>
        <dbReference type="ARBA" id="ARBA00004123"/>
    </source>
</evidence>
<dbReference type="InParanoid" id="A0A6J2X1T1"/>
<evidence type="ECO:0000256" key="2">
    <source>
        <dbReference type="ARBA" id="ARBA00022723"/>
    </source>
</evidence>
<protein>
    <submittedName>
        <fullName evidence="11">Zinc finger protein 606-like</fullName>
    </submittedName>
</protein>
<keyword evidence="5" id="KW-0862">Zinc</keyword>
<feature type="domain" description="C2H2-type" evidence="9">
    <location>
        <begin position="90"/>
        <end position="117"/>
    </location>
</feature>
<evidence type="ECO:0000313" key="10">
    <source>
        <dbReference type="Proteomes" id="UP000504635"/>
    </source>
</evidence>
<dbReference type="GO" id="GO:0003677">
    <property type="term" value="F:DNA binding"/>
    <property type="evidence" value="ECO:0007669"/>
    <property type="project" value="UniProtKB-KW"/>
</dbReference>
<proteinExistence type="predicted"/>
<dbReference type="Pfam" id="PF13894">
    <property type="entry name" value="zf-C2H2_4"/>
    <property type="match status" value="1"/>
</dbReference>
<dbReference type="AlphaFoldDB" id="A0A6J2X1T1"/>
<evidence type="ECO:0000256" key="6">
    <source>
        <dbReference type="ARBA" id="ARBA00023125"/>
    </source>
</evidence>
<dbReference type="PANTHER" id="PTHR16515:SF49">
    <property type="entry name" value="GASTRULA ZINC FINGER PROTEIN XLCGF49.1-LIKE-RELATED"/>
    <property type="match status" value="1"/>
</dbReference>
<dbReference type="Pfam" id="PF00096">
    <property type="entry name" value="zf-C2H2"/>
    <property type="match status" value="3"/>
</dbReference>
<evidence type="ECO:0000256" key="5">
    <source>
        <dbReference type="ARBA" id="ARBA00022833"/>
    </source>
</evidence>
<dbReference type="InterPro" id="IPR036236">
    <property type="entry name" value="Znf_C2H2_sf"/>
</dbReference>
<dbReference type="FunFam" id="3.30.160.60:FF:000145">
    <property type="entry name" value="Zinc finger protein 574"/>
    <property type="match status" value="2"/>
</dbReference>
<name>A0A6J2X1T1_SITOR</name>
<evidence type="ECO:0000256" key="8">
    <source>
        <dbReference type="PROSITE-ProRule" id="PRU00042"/>
    </source>
</evidence>
<dbReference type="GO" id="GO:0008270">
    <property type="term" value="F:zinc ion binding"/>
    <property type="evidence" value="ECO:0007669"/>
    <property type="project" value="UniProtKB-KW"/>
</dbReference>
<organism evidence="10 11">
    <name type="scientific">Sitophilus oryzae</name>
    <name type="common">Rice weevil</name>
    <name type="synonym">Curculio oryzae</name>
    <dbReference type="NCBI Taxonomy" id="7048"/>
    <lineage>
        <taxon>Eukaryota</taxon>
        <taxon>Metazoa</taxon>
        <taxon>Ecdysozoa</taxon>
        <taxon>Arthropoda</taxon>
        <taxon>Hexapoda</taxon>
        <taxon>Insecta</taxon>
        <taxon>Pterygota</taxon>
        <taxon>Neoptera</taxon>
        <taxon>Endopterygota</taxon>
        <taxon>Coleoptera</taxon>
        <taxon>Polyphaga</taxon>
        <taxon>Cucujiformia</taxon>
        <taxon>Curculionidae</taxon>
        <taxon>Dryophthorinae</taxon>
        <taxon>Sitophilus</taxon>
    </lineage>
</organism>
<dbReference type="SMART" id="SM00355">
    <property type="entry name" value="ZnF_C2H2"/>
    <property type="match status" value="4"/>
</dbReference>
<keyword evidence="7" id="KW-0539">Nucleus</keyword>
<dbReference type="GO" id="GO:0010468">
    <property type="term" value="P:regulation of gene expression"/>
    <property type="evidence" value="ECO:0007669"/>
    <property type="project" value="TreeGrafter"/>
</dbReference>
<gene>
    <name evidence="11" type="primary">LOC115874130</name>
</gene>
<dbReference type="Proteomes" id="UP000504635">
    <property type="component" value="Unplaced"/>
</dbReference>
<evidence type="ECO:0000256" key="4">
    <source>
        <dbReference type="ARBA" id="ARBA00022771"/>
    </source>
</evidence>
<dbReference type="GO" id="GO:0005634">
    <property type="term" value="C:nucleus"/>
    <property type="evidence" value="ECO:0007669"/>
    <property type="project" value="UniProtKB-SubCell"/>
</dbReference>
<evidence type="ECO:0000313" key="11">
    <source>
        <dbReference type="RefSeq" id="XP_030745087.1"/>
    </source>
</evidence>
<dbReference type="FunFam" id="3.30.160.60:FF:001182">
    <property type="entry name" value="Zinc finger, C2H2 type"/>
    <property type="match status" value="1"/>
</dbReference>
<evidence type="ECO:0000259" key="9">
    <source>
        <dbReference type="PROSITE" id="PS50157"/>
    </source>
</evidence>
<accession>A0A6J2X1T1</accession>
<evidence type="ECO:0000256" key="7">
    <source>
        <dbReference type="ARBA" id="ARBA00023242"/>
    </source>
</evidence>
<dbReference type="Gene3D" id="3.30.160.60">
    <property type="entry name" value="Classic Zinc Finger"/>
    <property type="match status" value="4"/>
</dbReference>
<dbReference type="RefSeq" id="XP_030745087.1">
    <property type="nucleotide sequence ID" value="XM_030889227.1"/>
</dbReference>
<keyword evidence="3" id="KW-0677">Repeat</keyword>
<feature type="domain" description="C2H2-type" evidence="9">
    <location>
        <begin position="146"/>
        <end position="173"/>
    </location>
</feature>
<feature type="domain" description="C2H2-type" evidence="9">
    <location>
        <begin position="174"/>
        <end position="201"/>
    </location>
</feature>
<comment type="subcellular location">
    <subcellularLocation>
        <location evidence="1">Nucleus</location>
    </subcellularLocation>
</comment>
<dbReference type="PROSITE" id="PS50157">
    <property type="entry name" value="ZINC_FINGER_C2H2_2"/>
    <property type="match status" value="4"/>
</dbReference>
<dbReference type="PROSITE" id="PS00028">
    <property type="entry name" value="ZINC_FINGER_C2H2_1"/>
    <property type="match status" value="4"/>
</dbReference>
<sequence length="244" mass="28258">MSDLKTETGPSVLKSEVEKAIHQTKNNKASGPDQIYNEWLKLLNNENINELSVLFNQVYDTGHIPADWLKSVFIPLPKTTNAKECSDCEFECSYCSKSFKIKQRLDNHIRVHTNERPYKCDYCSKAFKTWIHRKTHLAVHLGIKNYQCRFCSKAFTYASTLRGHEMIHTGERPSTCPECKKGFISTSAMKKHLMTHFRGRHANKSAVLDIQKKEEPDMEISYIDNEIYMESGTNEKQFVKKNQV</sequence>
<dbReference type="PANTHER" id="PTHR16515">
    <property type="entry name" value="PR DOMAIN ZINC FINGER PROTEIN"/>
    <property type="match status" value="1"/>
</dbReference>
<keyword evidence="2" id="KW-0479">Metal-binding</keyword>
<dbReference type="SUPFAM" id="SSF57667">
    <property type="entry name" value="beta-beta-alpha zinc fingers"/>
    <property type="match status" value="2"/>
</dbReference>
<dbReference type="KEGG" id="soy:115874130"/>
<dbReference type="InterPro" id="IPR050331">
    <property type="entry name" value="Zinc_finger"/>
</dbReference>